<evidence type="ECO:0000256" key="2">
    <source>
        <dbReference type="ARBA" id="ARBA00023134"/>
    </source>
</evidence>
<accession>D9ZB82</accession>
<dbReference type="GO" id="GO:0003924">
    <property type="term" value="F:GTPase activity"/>
    <property type="evidence" value="ECO:0007669"/>
    <property type="project" value="InterPro"/>
</dbReference>
<feature type="domain" description="Tubulin/FtsZ GTPase" evidence="3">
    <location>
        <begin position="23"/>
        <end position="206"/>
    </location>
</feature>
<evidence type="ECO:0000256" key="1">
    <source>
        <dbReference type="ARBA" id="ARBA00022741"/>
    </source>
</evidence>
<dbReference type="EMBL" id="GU797813">
    <property type="protein sequence ID" value="ADK25979.1"/>
    <property type="molecule type" value="Genomic_DNA"/>
</dbReference>
<protein>
    <submittedName>
        <fullName evidence="4">FtsZ 1</fullName>
    </submittedName>
</protein>
<name>D9ZB82_9ARCH</name>
<dbReference type="OMA" id="ANSAIMH"/>
<dbReference type="GO" id="GO:0051301">
    <property type="term" value="P:cell division"/>
    <property type="evidence" value="ECO:0007669"/>
    <property type="project" value="TreeGrafter"/>
</dbReference>
<dbReference type="SUPFAM" id="SSF52490">
    <property type="entry name" value="Tubulin nucleotide-binding domain-like"/>
    <property type="match status" value="1"/>
</dbReference>
<dbReference type="InterPro" id="IPR036525">
    <property type="entry name" value="Tubulin/FtsZ_GTPase_sf"/>
</dbReference>
<dbReference type="Gene3D" id="3.40.50.1440">
    <property type="entry name" value="Tubulin/FtsZ, GTPase domain"/>
    <property type="match status" value="1"/>
</dbReference>
<dbReference type="GO" id="GO:0032153">
    <property type="term" value="C:cell division site"/>
    <property type="evidence" value="ECO:0007669"/>
    <property type="project" value="TreeGrafter"/>
</dbReference>
<dbReference type="InterPro" id="IPR003008">
    <property type="entry name" value="Tubulin_FtsZ_GTPase"/>
</dbReference>
<keyword evidence="1" id="KW-0547">Nucleotide-binding</keyword>
<dbReference type="SMART" id="SM00864">
    <property type="entry name" value="Tubulin"/>
    <property type="match status" value="1"/>
</dbReference>
<dbReference type="AlphaFoldDB" id="D9ZB82"/>
<dbReference type="GO" id="GO:0005525">
    <property type="term" value="F:GTP binding"/>
    <property type="evidence" value="ECO:0007669"/>
    <property type="project" value="UniProtKB-KW"/>
</dbReference>
<organism evidence="4">
    <name type="scientific">Candidatus Nitrososphaera gargensis</name>
    <dbReference type="NCBI Taxonomy" id="497727"/>
    <lineage>
        <taxon>Archaea</taxon>
        <taxon>Nitrososphaerota</taxon>
        <taxon>Nitrososphaeria</taxon>
        <taxon>Nitrososphaerales</taxon>
        <taxon>Nitrososphaeraceae</taxon>
        <taxon>Nitrososphaera</taxon>
    </lineage>
</organism>
<evidence type="ECO:0000313" key="4">
    <source>
        <dbReference type="EMBL" id="ADK25979.1"/>
    </source>
</evidence>
<dbReference type="InterPro" id="IPR045061">
    <property type="entry name" value="FtsZ/CetZ"/>
</dbReference>
<evidence type="ECO:0000259" key="3">
    <source>
        <dbReference type="SMART" id="SM00864"/>
    </source>
</evidence>
<feature type="non-terminal residue" evidence="4">
    <location>
        <position position="336"/>
    </location>
</feature>
<reference evidence="4" key="1">
    <citation type="journal article" date="2010" name="Trends Microbiol.">
        <title>Distinct gene set in two different lineages of ammonia-oxidizing archaea supports the phylum Thaumarchaeota.</title>
        <authorList>
            <person name="Spang A."/>
            <person name="Hatzenpichler R."/>
            <person name="Brochier-Armanet C."/>
            <person name="Rattei T."/>
            <person name="Tischler P."/>
            <person name="Spieck E."/>
            <person name="Streit W."/>
            <person name="Stahl D.A."/>
            <person name="Wagner M."/>
            <person name="Schleper C."/>
        </authorList>
    </citation>
    <scope>NUCLEOTIDE SEQUENCE</scope>
    <source>
        <strain evidence="4">Enrichment culture Ga9.2</strain>
    </source>
</reference>
<sequence>MSPVFVCGELGGSTMSDLLIKNPVLLVGIGGAGSKIATAASAALGCKCLLISNDKKDLIHNEKCTAVYVDSGEWVNPSSLKLRSFVEAHRKEMVAAMNGYSTVIIVSNLAGRAGTAMAPLVCRMAKELSTVISIAIMPFKFEKDRIFNSGTALRRVRETSDSTIVMDNDAFLDNNPELSQEECFSITNSAIVEVISSISSGTVRPALNILCTSRPSHSSESSLRDSVAMLYDAVPDAGSVKRAMVYVMGGDRVPIGDLNKIVGYVQGIFQEEGTTEVAMSSMAAADGVRVHLVASTPQKTRFDRYDPLGDIIPDVLDWDEPDSAPDIKLAMIPAIE</sequence>
<dbReference type="PANTHER" id="PTHR30314">
    <property type="entry name" value="CELL DIVISION PROTEIN FTSZ-RELATED"/>
    <property type="match status" value="1"/>
</dbReference>
<dbReference type="Pfam" id="PF00091">
    <property type="entry name" value="Tubulin"/>
    <property type="match status" value="1"/>
</dbReference>
<dbReference type="PANTHER" id="PTHR30314:SF3">
    <property type="entry name" value="MITOCHONDRIAL DIVISION PROTEIN FSZA"/>
    <property type="match status" value="1"/>
</dbReference>
<keyword evidence="2" id="KW-0342">GTP-binding</keyword>
<dbReference type="GO" id="GO:0005737">
    <property type="term" value="C:cytoplasm"/>
    <property type="evidence" value="ECO:0007669"/>
    <property type="project" value="TreeGrafter"/>
</dbReference>
<proteinExistence type="predicted"/>